<evidence type="ECO:0000313" key="9">
    <source>
        <dbReference type="EMBL" id="MEQ2563924.1"/>
    </source>
</evidence>
<evidence type="ECO:0000256" key="1">
    <source>
        <dbReference type="ARBA" id="ARBA00005915"/>
    </source>
</evidence>
<dbReference type="PANTHER" id="PTHR30255">
    <property type="entry name" value="SINGLE-STRANDED-DNA-SPECIFIC EXONUCLEASE RECJ"/>
    <property type="match status" value="1"/>
</dbReference>
<feature type="domain" description="RecJ OB" evidence="8">
    <location>
        <begin position="482"/>
        <end position="589"/>
    </location>
</feature>
<dbReference type="NCBIfam" id="TIGR00644">
    <property type="entry name" value="recJ"/>
    <property type="match status" value="1"/>
</dbReference>
<feature type="domain" description="DDH" evidence="6">
    <location>
        <begin position="83"/>
        <end position="238"/>
    </location>
</feature>
<keyword evidence="10" id="KW-1185">Reference proteome</keyword>
<dbReference type="GO" id="GO:0004527">
    <property type="term" value="F:exonuclease activity"/>
    <property type="evidence" value="ECO:0007669"/>
    <property type="project" value="UniProtKB-KW"/>
</dbReference>
<evidence type="ECO:0000259" key="7">
    <source>
        <dbReference type="Pfam" id="PF02272"/>
    </source>
</evidence>
<dbReference type="Proteomes" id="UP001437460">
    <property type="component" value="Unassembled WGS sequence"/>
</dbReference>
<sequence length="595" mass="66629">MRNHQESIWMLQTKRADFNAVAARFHISPVTARIIRNRDVEGEEAIDRYLNGTLDQLYDPHLMKDMDKAASLILEKIRAGACIRIVGDYDIDGVCSTYLLYRGLTRCGGHVDYQIPERIRDGYGINESIIRKAKEDGIDTIVTCDNGIAALEQVRLAKELGMTVIVTDHHEVVRAEDGSQVLPEADAVVNPHRDDCSYLFAGICGGVVAYKLVQVLYEKSGVPEQEWKDMLEFAAIATVGDVMKLQDENRIIVRWGLKQIPHTASAGLRALVEACGLDIYNLTAYHIGFVIGPCLNASGRLKTAQLALELLLCEEPNASGSMTGLLEKCLGQEMQRSSRAEKMAAELKLLNEERKDMTQAGMEQAFEQVDTELADDDVLVVYLPDCHESLAGIIAGRVREAYNKPSFVLTKGEDCVKGSGRSIESYHMYKALCGVQELLLKFGGHPMAAGFSLKEENVEEFRRRLNEQSTLTKEDFIPKIWIDVAMPLEYISEALVNELKSLEPFGQGNEKPQFAQKNLRIRSLRAIGRNNNAVRMTVVTEQGRPMEAMVFTEADKFVEEAKNSRSIDVIYYPDINEYNGNRTLQIVVRAYKLHA</sequence>
<keyword evidence="3" id="KW-0540">Nuclease</keyword>
<dbReference type="PANTHER" id="PTHR30255:SF2">
    <property type="entry name" value="SINGLE-STRANDED-DNA-SPECIFIC EXONUCLEASE RECJ"/>
    <property type="match status" value="1"/>
</dbReference>
<name>A0ABV1HP82_9FIRM</name>
<evidence type="ECO:0000259" key="8">
    <source>
        <dbReference type="Pfam" id="PF17768"/>
    </source>
</evidence>
<feature type="domain" description="DHHA1" evidence="7">
    <location>
        <begin position="376"/>
        <end position="467"/>
    </location>
</feature>
<keyword evidence="4" id="KW-0378">Hydrolase</keyword>
<evidence type="ECO:0000256" key="5">
    <source>
        <dbReference type="ARBA" id="ARBA00022839"/>
    </source>
</evidence>
<evidence type="ECO:0000256" key="4">
    <source>
        <dbReference type="ARBA" id="ARBA00022801"/>
    </source>
</evidence>
<reference evidence="9 10" key="1">
    <citation type="submission" date="2024-03" db="EMBL/GenBank/DDBJ databases">
        <title>Human intestinal bacterial collection.</title>
        <authorList>
            <person name="Pauvert C."/>
            <person name="Hitch T.C.A."/>
            <person name="Clavel T."/>
        </authorList>
    </citation>
    <scope>NUCLEOTIDE SEQUENCE [LARGE SCALE GENOMIC DNA]</scope>
    <source>
        <strain evidence="9 10">CLA-AP-H27</strain>
    </source>
</reference>
<comment type="caution">
    <text evidence="9">The sequence shown here is derived from an EMBL/GenBank/DDBJ whole genome shotgun (WGS) entry which is preliminary data.</text>
</comment>
<comment type="similarity">
    <text evidence="1">Belongs to the RecJ family.</text>
</comment>
<dbReference type="InterPro" id="IPR003156">
    <property type="entry name" value="DHHA1_dom"/>
</dbReference>
<evidence type="ECO:0000259" key="6">
    <source>
        <dbReference type="Pfam" id="PF01368"/>
    </source>
</evidence>
<dbReference type="Gene3D" id="3.10.310.30">
    <property type="match status" value="1"/>
</dbReference>
<dbReference type="InterPro" id="IPR004610">
    <property type="entry name" value="RecJ"/>
</dbReference>
<protein>
    <recommendedName>
        <fullName evidence="2">Single-stranded-DNA-specific exonuclease RecJ</fullName>
    </recommendedName>
</protein>
<dbReference type="InterPro" id="IPR051673">
    <property type="entry name" value="SSDNA_exonuclease_RecJ"/>
</dbReference>
<dbReference type="Pfam" id="PF02272">
    <property type="entry name" value="DHHA1"/>
    <property type="match status" value="1"/>
</dbReference>
<dbReference type="InterPro" id="IPR038763">
    <property type="entry name" value="DHH_sf"/>
</dbReference>
<dbReference type="InterPro" id="IPR001667">
    <property type="entry name" value="DDH_dom"/>
</dbReference>
<dbReference type="Gene3D" id="3.90.1640.30">
    <property type="match status" value="1"/>
</dbReference>
<dbReference type="Pfam" id="PF01368">
    <property type="entry name" value="DHH"/>
    <property type="match status" value="1"/>
</dbReference>
<gene>
    <name evidence="9" type="primary">recJ</name>
    <name evidence="9" type="ORF">WMO41_12250</name>
</gene>
<evidence type="ECO:0000313" key="10">
    <source>
        <dbReference type="Proteomes" id="UP001437460"/>
    </source>
</evidence>
<organism evidence="9 10">
    <name type="scientific">Ventrimonas faecis</name>
    <dbReference type="NCBI Taxonomy" id="3133170"/>
    <lineage>
        <taxon>Bacteria</taxon>
        <taxon>Bacillati</taxon>
        <taxon>Bacillota</taxon>
        <taxon>Clostridia</taxon>
        <taxon>Lachnospirales</taxon>
        <taxon>Lachnospiraceae</taxon>
        <taxon>Ventrimonas</taxon>
    </lineage>
</organism>
<evidence type="ECO:0000256" key="2">
    <source>
        <dbReference type="ARBA" id="ARBA00019841"/>
    </source>
</evidence>
<proteinExistence type="inferred from homology"/>
<dbReference type="EMBL" id="JBBMFJ010000027">
    <property type="protein sequence ID" value="MEQ2563924.1"/>
    <property type="molecule type" value="Genomic_DNA"/>
</dbReference>
<accession>A0ABV1HP82</accession>
<keyword evidence="5 9" id="KW-0269">Exonuclease</keyword>
<dbReference type="Pfam" id="PF17768">
    <property type="entry name" value="RecJ_OB"/>
    <property type="match status" value="1"/>
</dbReference>
<dbReference type="SUPFAM" id="SSF64182">
    <property type="entry name" value="DHH phosphoesterases"/>
    <property type="match status" value="1"/>
</dbReference>
<dbReference type="InterPro" id="IPR041122">
    <property type="entry name" value="RecJ_OB"/>
</dbReference>
<evidence type="ECO:0000256" key="3">
    <source>
        <dbReference type="ARBA" id="ARBA00022722"/>
    </source>
</evidence>
<dbReference type="RefSeq" id="WP_349229998.1">
    <property type="nucleotide sequence ID" value="NZ_JBBMFJ010000027.1"/>
</dbReference>